<gene>
    <name evidence="1" type="ORF">METZ01_LOCUS128062</name>
</gene>
<sequence>MTFEQRIAWFSERGMIMMFLWENRFLNPQISEQQQTIKSSGLLDKTVMKLLEEYFPKFENELPKGMYFPIPISREIKQGERFSKELALQFHYDFINVDQKQQWSLRNKRITGKVLSLFKSNLYFEELTGRYFVEYWSDARWDKCYLECTITPMLALAIDSVSEGIMLQLNNNKSDLIYLNSFRMDKNERCFVQTENFGEVLLADSPRFWLLDHLDDSGTHLIVKEDRFPLKFS</sequence>
<accession>A0A381YDU0</accession>
<protein>
    <submittedName>
        <fullName evidence="1">Uncharacterized protein</fullName>
    </submittedName>
</protein>
<proteinExistence type="predicted"/>
<dbReference type="AlphaFoldDB" id="A0A381YDU0"/>
<reference evidence="1" key="1">
    <citation type="submission" date="2018-05" db="EMBL/GenBank/DDBJ databases">
        <authorList>
            <person name="Lanie J.A."/>
            <person name="Ng W.-L."/>
            <person name="Kazmierczak K.M."/>
            <person name="Andrzejewski T.M."/>
            <person name="Davidsen T.M."/>
            <person name="Wayne K.J."/>
            <person name="Tettelin H."/>
            <person name="Glass J.I."/>
            <person name="Rusch D."/>
            <person name="Podicherti R."/>
            <person name="Tsui H.-C.T."/>
            <person name="Winkler M.E."/>
        </authorList>
    </citation>
    <scope>NUCLEOTIDE SEQUENCE</scope>
</reference>
<organism evidence="1">
    <name type="scientific">marine metagenome</name>
    <dbReference type="NCBI Taxonomy" id="408172"/>
    <lineage>
        <taxon>unclassified sequences</taxon>
        <taxon>metagenomes</taxon>
        <taxon>ecological metagenomes</taxon>
    </lineage>
</organism>
<evidence type="ECO:0000313" key="1">
    <source>
        <dbReference type="EMBL" id="SVA75208.1"/>
    </source>
</evidence>
<dbReference type="EMBL" id="UINC01018004">
    <property type="protein sequence ID" value="SVA75208.1"/>
    <property type="molecule type" value="Genomic_DNA"/>
</dbReference>
<name>A0A381YDU0_9ZZZZ</name>